<feature type="domain" description="O-antigen ligase-related" evidence="6">
    <location>
        <begin position="245"/>
        <end position="370"/>
    </location>
</feature>
<feature type="transmembrane region" description="Helical" evidence="5">
    <location>
        <begin position="282"/>
        <end position="304"/>
    </location>
</feature>
<evidence type="ECO:0000256" key="1">
    <source>
        <dbReference type="ARBA" id="ARBA00004141"/>
    </source>
</evidence>
<dbReference type="PANTHER" id="PTHR37422">
    <property type="entry name" value="TEICHURONIC ACID BIOSYNTHESIS PROTEIN TUAE"/>
    <property type="match status" value="1"/>
</dbReference>
<keyword evidence="4 5" id="KW-0472">Membrane</keyword>
<dbReference type="InterPro" id="IPR051533">
    <property type="entry name" value="WaaL-like"/>
</dbReference>
<dbReference type="GO" id="GO:0016874">
    <property type="term" value="F:ligase activity"/>
    <property type="evidence" value="ECO:0007669"/>
    <property type="project" value="UniProtKB-KW"/>
</dbReference>
<comment type="subcellular location">
    <subcellularLocation>
        <location evidence="1">Membrane</location>
        <topology evidence="1">Multi-pass membrane protein</topology>
    </subcellularLocation>
</comment>
<keyword evidence="8" id="KW-1185">Reference proteome</keyword>
<dbReference type="AlphaFoldDB" id="A0A9X4H394"/>
<dbReference type="InterPro" id="IPR007016">
    <property type="entry name" value="O-antigen_ligase-rel_domated"/>
</dbReference>
<evidence type="ECO:0000313" key="8">
    <source>
        <dbReference type="Proteomes" id="UP001154312"/>
    </source>
</evidence>
<feature type="transmembrane region" description="Helical" evidence="5">
    <location>
        <begin position="86"/>
        <end position="106"/>
    </location>
</feature>
<keyword evidence="3 5" id="KW-1133">Transmembrane helix</keyword>
<accession>A0A9X4H394</accession>
<evidence type="ECO:0000259" key="6">
    <source>
        <dbReference type="Pfam" id="PF04932"/>
    </source>
</evidence>
<feature type="transmembrane region" description="Helical" evidence="5">
    <location>
        <begin position="217"/>
        <end position="236"/>
    </location>
</feature>
<feature type="transmembrane region" description="Helical" evidence="5">
    <location>
        <begin position="177"/>
        <end position="196"/>
    </location>
</feature>
<evidence type="ECO:0000256" key="4">
    <source>
        <dbReference type="ARBA" id="ARBA00023136"/>
    </source>
</evidence>
<proteinExistence type="predicted"/>
<feature type="transmembrane region" description="Helical" evidence="5">
    <location>
        <begin position="242"/>
        <end position="270"/>
    </location>
</feature>
<feature type="transmembrane region" description="Helical" evidence="5">
    <location>
        <begin position="24"/>
        <end position="44"/>
    </location>
</feature>
<feature type="transmembrane region" description="Helical" evidence="5">
    <location>
        <begin position="50"/>
        <end position="74"/>
    </location>
</feature>
<dbReference type="GO" id="GO:0016020">
    <property type="term" value="C:membrane"/>
    <property type="evidence" value="ECO:0007669"/>
    <property type="project" value="UniProtKB-SubCell"/>
</dbReference>
<dbReference type="EMBL" id="JAKOAV010000007">
    <property type="protein sequence ID" value="MDF9407863.1"/>
    <property type="molecule type" value="Genomic_DNA"/>
</dbReference>
<evidence type="ECO:0000256" key="3">
    <source>
        <dbReference type="ARBA" id="ARBA00022989"/>
    </source>
</evidence>
<gene>
    <name evidence="7" type="ORF">L7E55_05730</name>
</gene>
<name>A0A9X4H394_9FIRM</name>
<dbReference type="Proteomes" id="UP001154312">
    <property type="component" value="Unassembled WGS sequence"/>
</dbReference>
<feature type="transmembrane region" description="Helical" evidence="5">
    <location>
        <begin position="363"/>
        <end position="384"/>
    </location>
</feature>
<dbReference type="RefSeq" id="WP_277443113.1">
    <property type="nucleotide sequence ID" value="NZ_JAKOAV010000007.1"/>
</dbReference>
<evidence type="ECO:0000256" key="5">
    <source>
        <dbReference type="SAM" id="Phobius"/>
    </source>
</evidence>
<organism evidence="7 8">
    <name type="scientific">Pelotomaculum isophthalicicum JI</name>
    <dbReference type="NCBI Taxonomy" id="947010"/>
    <lineage>
        <taxon>Bacteria</taxon>
        <taxon>Bacillati</taxon>
        <taxon>Bacillota</taxon>
        <taxon>Clostridia</taxon>
        <taxon>Eubacteriales</taxon>
        <taxon>Desulfotomaculaceae</taxon>
        <taxon>Pelotomaculum</taxon>
    </lineage>
</organism>
<evidence type="ECO:0000256" key="2">
    <source>
        <dbReference type="ARBA" id="ARBA00022692"/>
    </source>
</evidence>
<evidence type="ECO:0000313" key="7">
    <source>
        <dbReference type="EMBL" id="MDF9407863.1"/>
    </source>
</evidence>
<protein>
    <submittedName>
        <fullName evidence="7">O-antigen ligase family protein</fullName>
    </submittedName>
</protein>
<comment type="caution">
    <text evidence="7">The sequence shown here is derived from an EMBL/GenBank/DDBJ whole genome shotgun (WGS) entry which is preliminary data.</text>
</comment>
<keyword evidence="2 5" id="KW-0812">Transmembrane</keyword>
<dbReference type="Pfam" id="PF04932">
    <property type="entry name" value="Wzy_C"/>
    <property type="match status" value="1"/>
</dbReference>
<keyword evidence="7" id="KW-0436">Ligase</keyword>
<dbReference type="PANTHER" id="PTHR37422:SF13">
    <property type="entry name" value="LIPOPOLYSACCHARIDE BIOSYNTHESIS PROTEIN PA4999-RELATED"/>
    <property type="match status" value="1"/>
</dbReference>
<feature type="transmembrane region" description="Helical" evidence="5">
    <location>
        <begin position="112"/>
        <end position="133"/>
    </location>
</feature>
<reference evidence="7" key="1">
    <citation type="submission" date="2022-02" db="EMBL/GenBank/DDBJ databases">
        <authorList>
            <person name="Leng L."/>
        </authorList>
    </citation>
    <scope>NUCLEOTIDE SEQUENCE</scope>
    <source>
        <strain evidence="7">JI</strain>
    </source>
</reference>
<sequence length="437" mass="47268">MNTQKLPVAASKNSPHLPKNCPQLLMAALTVGTLAGMAGVRWPVLMTGSFLVFLTCPLAPEVLGFFTGGGLYLVGRTLDIGHEALLYFNAGAFLLPIFSLVVRLLYKKRAYALTAVFGLWELWAMLGLGLLMLVRLPDSLFEEYGAQKIKYYLVNNAVSFFSPVLASAVWGKTGLCRFLKGVFLGGLALTMYFWVSKSYLDLPLNIYAVLNFNPIELSRLIGLFILLLVIGRGVAVPHPLTLFLVTAASAAMILLGARGPALALVIALLCGGIVASRREFRLLPALVVSLFVLIAVYVSSHYWFSPDFFSLADNGRWQLYQAALTAFGQNPVMGAGTGSFAGISPEPGIYYPHNLFLESAAELGFPGLALSLMFVFAPLARLVLWRKKTKGTALAVSLLVFCLLNAMLSGDIPGNYLLWLAAGVAASLAMTDPERCR</sequence>